<dbReference type="AlphaFoldDB" id="A0A418KJU9"/>
<dbReference type="OrthoDB" id="9808843at2"/>
<dbReference type="PANTHER" id="PTHR43214:SF42">
    <property type="entry name" value="TRANSCRIPTIONAL REGULATORY PROTEIN DESR"/>
    <property type="match status" value="1"/>
</dbReference>
<dbReference type="Gene3D" id="3.40.50.2300">
    <property type="match status" value="1"/>
</dbReference>
<feature type="domain" description="Response regulatory" evidence="3">
    <location>
        <begin position="4"/>
        <end position="120"/>
    </location>
</feature>
<evidence type="ECO:0000256" key="2">
    <source>
        <dbReference type="PROSITE-ProRule" id="PRU00169"/>
    </source>
</evidence>
<dbReference type="Proteomes" id="UP000284057">
    <property type="component" value="Unassembled WGS sequence"/>
</dbReference>
<dbReference type="SUPFAM" id="SSF52172">
    <property type="entry name" value="CheY-like"/>
    <property type="match status" value="1"/>
</dbReference>
<keyword evidence="2" id="KW-0597">Phosphoprotein</keyword>
<proteinExistence type="predicted"/>
<dbReference type="InterPro" id="IPR001789">
    <property type="entry name" value="Sig_transdc_resp-reg_receiver"/>
</dbReference>
<accession>A0A418KJU9</accession>
<dbReference type="GO" id="GO:0000160">
    <property type="term" value="P:phosphorelay signal transduction system"/>
    <property type="evidence" value="ECO:0007669"/>
    <property type="project" value="InterPro"/>
</dbReference>
<protein>
    <submittedName>
        <fullName evidence="4">DNA-binding response regulator</fullName>
    </submittedName>
</protein>
<dbReference type="InterPro" id="IPR039420">
    <property type="entry name" value="WalR-like"/>
</dbReference>
<keyword evidence="5" id="KW-1185">Reference proteome</keyword>
<dbReference type="PANTHER" id="PTHR43214">
    <property type="entry name" value="TWO-COMPONENT RESPONSE REGULATOR"/>
    <property type="match status" value="1"/>
</dbReference>
<dbReference type="EMBL" id="QUAL01000314">
    <property type="protein sequence ID" value="RIQ15751.1"/>
    <property type="molecule type" value="Genomic_DNA"/>
</dbReference>
<dbReference type="Pfam" id="PF00072">
    <property type="entry name" value="Response_reg"/>
    <property type="match status" value="1"/>
</dbReference>
<evidence type="ECO:0000313" key="4">
    <source>
        <dbReference type="EMBL" id="RIQ15751.1"/>
    </source>
</evidence>
<evidence type="ECO:0000259" key="3">
    <source>
        <dbReference type="PROSITE" id="PS50110"/>
    </source>
</evidence>
<dbReference type="SMART" id="SM00448">
    <property type="entry name" value="REC"/>
    <property type="match status" value="1"/>
</dbReference>
<dbReference type="GO" id="GO:0003677">
    <property type="term" value="F:DNA binding"/>
    <property type="evidence" value="ECO:0007669"/>
    <property type="project" value="UniProtKB-KW"/>
</dbReference>
<gene>
    <name evidence="4" type="ORF">DY240_23845</name>
</gene>
<evidence type="ECO:0000313" key="5">
    <source>
        <dbReference type="Proteomes" id="UP000284057"/>
    </source>
</evidence>
<organism evidence="4 5">
    <name type="scientific">Jiangella rhizosphaerae</name>
    <dbReference type="NCBI Taxonomy" id="2293569"/>
    <lineage>
        <taxon>Bacteria</taxon>
        <taxon>Bacillati</taxon>
        <taxon>Actinomycetota</taxon>
        <taxon>Actinomycetes</taxon>
        <taxon>Jiangellales</taxon>
        <taxon>Jiangellaceae</taxon>
        <taxon>Jiangella</taxon>
    </lineage>
</organism>
<feature type="modified residue" description="4-aspartylphosphate" evidence="2">
    <location>
        <position position="55"/>
    </location>
</feature>
<keyword evidence="1 4" id="KW-0238">DNA-binding</keyword>
<dbReference type="PROSITE" id="PS50110">
    <property type="entry name" value="RESPONSE_REGULATORY"/>
    <property type="match status" value="1"/>
</dbReference>
<dbReference type="InterPro" id="IPR011006">
    <property type="entry name" value="CheY-like_superfamily"/>
</dbReference>
<sequence length="131" mass="13628">MRIRVLVAEDVDVVRDTLVALLELEDDLAVVAAVGAGDRIVPAALGSRPDVALLDVDLPGVDGLTAAAQLRERLPECRVLILTGLVRPDGLDRARAAGVSGFLVKDGPADDLVAAVRTVAHGGRVLPAQRV</sequence>
<comment type="caution">
    <text evidence="4">The sequence shown here is derived from an EMBL/GenBank/DDBJ whole genome shotgun (WGS) entry which is preliminary data.</text>
</comment>
<evidence type="ECO:0000256" key="1">
    <source>
        <dbReference type="ARBA" id="ARBA00023125"/>
    </source>
</evidence>
<name>A0A418KJU9_9ACTN</name>
<reference evidence="4 5" key="1">
    <citation type="submission" date="2018-09" db="EMBL/GenBank/DDBJ databases">
        <title>Isolation, diversity and antifungal activity of actinobacteria from wheat.</title>
        <authorList>
            <person name="Han C."/>
        </authorList>
    </citation>
    <scope>NUCLEOTIDE SEQUENCE [LARGE SCALE GENOMIC DNA]</scope>
    <source>
        <strain evidence="4 5">NEAU-YY265</strain>
    </source>
</reference>